<name>A0A7J8I201_MOLMO</name>
<dbReference type="AlphaFoldDB" id="A0A7J8I201"/>
<reference evidence="1 2" key="1">
    <citation type="journal article" date="2020" name="Nature">
        <title>Six reference-quality genomes reveal evolution of bat adaptations.</title>
        <authorList>
            <person name="Jebb D."/>
            <person name="Huang Z."/>
            <person name="Pippel M."/>
            <person name="Hughes G.M."/>
            <person name="Lavrichenko K."/>
            <person name="Devanna P."/>
            <person name="Winkler S."/>
            <person name="Jermiin L.S."/>
            <person name="Skirmuntt E.C."/>
            <person name="Katzourakis A."/>
            <person name="Burkitt-Gray L."/>
            <person name="Ray D.A."/>
            <person name="Sullivan K.A.M."/>
            <person name="Roscito J.G."/>
            <person name="Kirilenko B.M."/>
            <person name="Davalos L.M."/>
            <person name="Corthals A.P."/>
            <person name="Power M.L."/>
            <person name="Jones G."/>
            <person name="Ransome R.D."/>
            <person name="Dechmann D.K.N."/>
            <person name="Locatelli A.G."/>
            <person name="Puechmaille S.J."/>
            <person name="Fedrigo O."/>
            <person name="Jarvis E.D."/>
            <person name="Hiller M."/>
            <person name="Vernes S.C."/>
            <person name="Myers E.W."/>
            <person name="Teeling E.C."/>
        </authorList>
    </citation>
    <scope>NUCLEOTIDE SEQUENCE [LARGE SCALE GENOMIC DNA]</scope>
    <source>
        <strain evidence="1">MMolMol1</strain>
        <tissue evidence="1">Muscle</tissue>
    </source>
</reference>
<sequence length="160" mass="18325">MKWVLDDSIYVSFSKDRVTLNRSVVARVRNEGGCNLGEYKSVWRMKELFCILTEVVVTQTCACVTCHRTVHQKCQFCCKLKNNISSISLVSIFILFKKEYENFVNVKKDLILCSDAGFQRTALRTSRRAFAARERLRRGVSRPDTHAPLVGLTSSCYSRT</sequence>
<proteinExistence type="predicted"/>
<dbReference type="Proteomes" id="UP000550707">
    <property type="component" value="Unassembled WGS sequence"/>
</dbReference>
<keyword evidence="2" id="KW-1185">Reference proteome</keyword>
<dbReference type="InParanoid" id="A0A7J8I201"/>
<protein>
    <submittedName>
        <fullName evidence="1">Uncharacterized protein</fullName>
    </submittedName>
</protein>
<organism evidence="1 2">
    <name type="scientific">Molossus molossus</name>
    <name type="common">Pallas' mastiff bat</name>
    <name type="synonym">Vespertilio molossus</name>
    <dbReference type="NCBI Taxonomy" id="27622"/>
    <lineage>
        <taxon>Eukaryota</taxon>
        <taxon>Metazoa</taxon>
        <taxon>Chordata</taxon>
        <taxon>Craniata</taxon>
        <taxon>Vertebrata</taxon>
        <taxon>Euteleostomi</taxon>
        <taxon>Mammalia</taxon>
        <taxon>Eutheria</taxon>
        <taxon>Laurasiatheria</taxon>
        <taxon>Chiroptera</taxon>
        <taxon>Yangochiroptera</taxon>
        <taxon>Molossidae</taxon>
        <taxon>Molossus</taxon>
    </lineage>
</organism>
<evidence type="ECO:0000313" key="1">
    <source>
        <dbReference type="EMBL" id="KAF6477982.1"/>
    </source>
</evidence>
<evidence type="ECO:0000313" key="2">
    <source>
        <dbReference type="Proteomes" id="UP000550707"/>
    </source>
</evidence>
<accession>A0A7J8I201</accession>
<gene>
    <name evidence="1" type="ORF">HJG59_010874</name>
</gene>
<dbReference type="EMBL" id="JACASF010000005">
    <property type="protein sequence ID" value="KAF6477982.1"/>
    <property type="molecule type" value="Genomic_DNA"/>
</dbReference>
<comment type="caution">
    <text evidence="1">The sequence shown here is derived from an EMBL/GenBank/DDBJ whole genome shotgun (WGS) entry which is preliminary data.</text>
</comment>